<organism evidence="2 3">
    <name type="scientific">Nocardia otitidiscaviarum</name>
    <dbReference type="NCBI Taxonomy" id="1823"/>
    <lineage>
        <taxon>Bacteria</taxon>
        <taxon>Bacillati</taxon>
        <taxon>Actinomycetota</taxon>
        <taxon>Actinomycetes</taxon>
        <taxon>Mycobacteriales</taxon>
        <taxon>Nocardiaceae</taxon>
        <taxon>Nocardia</taxon>
    </lineage>
</organism>
<sequence>MGDYFGLEGKLVATQRISTDIDSMPRGGPNARLADRWLQTAHLEYTDRSDVPDSIKQAVIGALVQIGTHYGTHEANARLVADMVADIAQPRILELGAGHGLLSQRVLDLHPGALVTVSDIDPALVAAIAAGPLGSHPRATVRCIDATAIDAPDNSVDMVVLAAGFHHLPPGAAARAISEATRVGAKFLVIDGIRPEEPSKLLLRYLILPPVVGAVMLFRLGSRWSAILPTVHDSFITCLRHYSRAALEALAAVHPSITVEFPATDRIEADDKPVIFARP</sequence>
<evidence type="ECO:0000313" key="3">
    <source>
        <dbReference type="Proteomes" id="UP000317039"/>
    </source>
</evidence>
<dbReference type="RefSeq" id="WP_143981060.1">
    <property type="nucleotide sequence ID" value="NZ_CP041695.1"/>
</dbReference>
<dbReference type="Pfam" id="PF13649">
    <property type="entry name" value="Methyltransf_25"/>
    <property type="match status" value="1"/>
</dbReference>
<dbReference type="Gene3D" id="3.40.50.150">
    <property type="entry name" value="Vaccinia Virus protein VP39"/>
    <property type="match status" value="1"/>
</dbReference>
<dbReference type="KEGG" id="nod:FOH10_14190"/>
<evidence type="ECO:0000259" key="1">
    <source>
        <dbReference type="Pfam" id="PF13649"/>
    </source>
</evidence>
<dbReference type="GO" id="GO:0008168">
    <property type="term" value="F:methyltransferase activity"/>
    <property type="evidence" value="ECO:0007669"/>
    <property type="project" value="UniProtKB-KW"/>
</dbReference>
<evidence type="ECO:0000313" key="2">
    <source>
        <dbReference type="EMBL" id="QDP79689.1"/>
    </source>
</evidence>
<dbReference type="CDD" id="cd02440">
    <property type="entry name" value="AdoMet_MTases"/>
    <property type="match status" value="1"/>
</dbReference>
<dbReference type="SUPFAM" id="SSF53335">
    <property type="entry name" value="S-adenosyl-L-methionine-dependent methyltransferases"/>
    <property type="match status" value="1"/>
</dbReference>
<proteinExistence type="predicted"/>
<dbReference type="GeneID" id="80333529"/>
<dbReference type="EMBL" id="CP041695">
    <property type="protein sequence ID" value="QDP79689.1"/>
    <property type="molecule type" value="Genomic_DNA"/>
</dbReference>
<dbReference type="GO" id="GO:0032259">
    <property type="term" value="P:methylation"/>
    <property type="evidence" value="ECO:0007669"/>
    <property type="project" value="UniProtKB-KW"/>
</dbReference>
<accession>A0A516NLC2</accession>
<dbReference type="InterPro" id="IPR029063">
    <property type="entry name" value="SAM-dependent_MTases_sf"/>
</dbReference>
<protein>
    <submittedName>
        <fullName evidence="2">Class I SAM-dependent methyltransferase</fullName>
    </submittedName>
</protein>
<keyword evidence="2" id="KW-0808">Transferase</keyword>
<gene>
    <name evidence="2" type="ORF">FOH10_14190</name>
</gene>
<keyword evidence="2" id="KW-0489">Methyltransferase</keyword>
<dbReference type="InterPro" id="IPR041698">
    <property type="entry name" value="Methyltransf_25"/>
</dbReference>
<name>A0A516NLC2_9NOCA</name>
<reference evidence="2 3" key="1">
    <citation type="submission" date="2019-07" db="EMBL/GenBank/DDBJ databases">
        <title>Complete Genome Sequence and Methylome Analysis of Nocardia otitidis-caviarum NEB252.</title>
        <authorList>
            <person name="Fomenkov A."/>
            <person name="Anton B.P."/>
            <person name="Vincze T."/>
            <person name="Roberts R.J."/>
        </authorList>
    </citation>
    <scope>NUCLEOTIDE SEQUENCE [LARGE SCALE GENOMIC DNA]</scope>
    <source>
        <strain evidence="2 3">NEB252</strain>
    </source>
</reference>
<dbReference type="AlphaFoldDB" id="A0A516NLC2"/>
<dbReference type="Proteomes" id="UP000317039">
    <property type="component" value="Chromosome"/>
</dbReference>
<feature type="domain" description="Methyltransferase" evidence="1">
    <location>
        <begin position="92"/>
        <end position="183"/>
    </location>
</feature>